<evidence type="ECO:0000313" key="2">
    <source>
        <dbReference type="Proteomes" id="UP000289738"/>
    </source>
</evidence>
<organism evidence="1 2">
    <name type="scientific">Arachis hypogaea</name>
    <name type="common">Peanut</name>
    <dbReference type="NCBI Taxonomy" id="3818"/>
    <lineage>
        <taxon>Eukaryota</taxon>
        <taxon>Viridiplantae</taxon>
        <taxon>Streptophyta</taxon>
        <taxon>Embryophyta</taxon>
        <taxon>Tracheophyta</taxon>
        <taxon>Spermatophyta</taxon>
        <taxon>Magnoliopsida</taxon>
        <taxon>eudicotyledons</taxon>
        <taxon>Gunneridae</taxon>
        <taxon>Pentapetalae</taxon>
        <taxon>rosids</taxon>
        <taxon>fabids</taxon>
        <taxon>Fabales</taxon>
        <taxon>Fabaceae</taxon>
        <taxon>Papilionoideae</taxon>
        <taxon>50 kb inversion clade</taxon>
        <taxon>dalbergioids sensu lato</taxon>
        <taxon>Dalbergieae</taxon>
        <taxon>Pterocarpus clade</taxon>
        <taxon>Arachis</taxon>
    </lineage>
</organism>
<keyword evidence="2" id="KW-1185">Reference proteome</keyword>
<sequence length="83" mass="9644">MLVELERREAGTFFPSPSSAHHSFRSSFIRQKKSLDLIIKWVSPFLVNNMFLSLLLPCSDEPSSTLYQTILFLFMLKHLLIQT</sequence>
<proteinExistence type="predicted"/>
<protein>
    <submittedName>
        <fullName evidence="1">Uncharacterized protein</fullName>
    </submittedName>
</protein>
<comment type="caution">
    <text evidence="1">The sequence shown here is derived from an EMBL/GenBank/DDBJ whole genome shotgun (WGS) entry which is preliminary data.</text>
</comment>
<dbReference type="EMBL" id="SDMP01000007">
    <property type="protein sequence ID" value="RYR48604.1"/>
    <property type="molecule type" value="Genomic_DNA"/>
</dbReference>
<name>A0A445CCD2_ARAHY</name>
<evidence type="ECO:0000313" key="1">
    <source>
        <dbReference type="EMBL" id="RYR48604.1"/>
    </source>
</evidence>
<reference evidence="1 2" key="1">
    <citation type="submission" date="2019-01" db="EMBL/GenBank/DDBJ databases">
        <title>Sequencing of cultivated peanut Arachis hypogaea provides insights into genome evolution and oil improvement.</title>
        <authorList>
            <person name="Chen X."/>
        </authorList>
    </citation>
    <scope>NUCLEOTIDE SEQUENCE [LARGE SCALE GENOMIC DNA]</scope>
    <source>
        <strain evidence="2">cv. Fuhuasheng</strain>
        <tissue evidence="1">Leaves</tissue>
    </source>
</reference>
<dbReference type="AlphaFoldDB" id="A0A445CCD2"/>
<dbReference type="Proteomes" id="UP000289738">
    <property type="component" value="Chromosome A07"/>
</dbReference>
<gene>
    <name evidence="1" type="ORF">Ahy_A07g034651</name>
</gene>
<accession>A0A445CCD2</accession>